<dbReference type="AlphaFoldDB" id="A0A0G3ESL3"/>
<evidence type="ECO:0000313" key="3">
    <source>
        <dbReference type="EMBL" id="AKJ70048.1"/>
    </source>
</evidence>
<dbReference type="PANTHER" id="PTHR38731">
    <property type="entry name" value="LIPL45-RELATED LIPOPROTEIN-RELATED"/>
    <property type="match status" value="1"/>
</dbReference>
<dbReference type="InterPro" id="IPR046535">
    <property type="entry name" value="DUF6600"/>
</dbReference>
<dbReference type="OrthoDB" id="5485224at2"/>
<evidence type="ECO:0008006" key="5">
    <source>
        <dbReference type="Google" id="ProtNLM"/>
    </source>
</evidence>
<feature type="chain" id="PRO_5002553573" description="FecR protein domain-containing protein" evidence="2">
    <location>
        <begin position="25"/>
        <end position="653"/>
    </location>
</feature>
<feature type="signal peptide" evidence="2">
    <location>
        <begin position="1"/>
        <end position="24"/>
    </location>
</feature>
<dbReference type="PANTHER" id="PTHR38731:SF3">
    <property type="entry name" value="BLL6125 PROTEIN"/>
    <property type="match status" value="1"/>
</dbReference>
<name>A0A0G3ESL3_9BURK</name>
<dbReference type="PATRIC" id="fig|445709.3.peg.4072"/>
<dbReference type="KEGG" id="ptx:ABW99_19390"/>
<accession>A0A0G3ESL3</accession>
<dbReference type="Pfam" id="PF20245">
    <property type="entry name" value="DUF6600"/>
    <property type="match status" value="1"/>
</dbReference>
<keyword evidence="4" id="KW-1185">Reference proteome</keyword>
<dbReference type="Proteomes" id="UP000036700">
    <property type="component" value="Chromosome"/>
</dbReference>
<sequence>MKMRLAVSAVLTCLLSCLSWAAQAQGDPPASIARLNVVSGPVSVAPAGADQWIDANPNRPLTTGDDIWADRGARAELQIDSTLVRLDGQTNLSLLDVGDRNVQLKVTQGAVNVRLLEYDPNQPVEVDTPNLAFVPRRAGEYRLDVEPDGTTEVTVWRGEGSVYGDHAAISIGGARQRFRFAGTNLQLLAGGAAPGYDDFDQWAAGRDRLVDNSPSARYVSRDMVGYESLDAYGVWQTDPEYGAVWVPTVTSPGWAPYHDGHWVWIAPWGWTWVDDEPWGFAPFHYGRWAYVHARWCWVPGSVRVHPVYAPALVAWVGGDHDDHWSVTLATGVAGIGWFPLGPADAYRPSYRVSNTYIERVNRTVIVNKTINRNTYITNNVSRTVYVNEHVHNAITTVPAAAFVQGRPVVSSAVAMAPGSAARVRVGTSPEVTPVARSVMGDARQARHAPPHDVVARQVLALRTPPAPHPAFVSRSGAAVKPQAEGRQMVLNSATAGRPRQVREGVKVLSSVPQPRPIDATRRPAPDTRSPAGQGSRGTAQGRVRPEPQRGTGAPAFAPRTTAPAQHAPYPSPAQPPRPQHRPSQTERSGPQRPALAPRAPRPQPHDQQLRAPQPHVQQPRPAPAPHRDAVRPAQGHGGPQRQRDDKHDERHGN</sequence>
<evidence type="ECO:0000313" key="4">
    <source>
        <dbReference type="Proteomes" id="UP000036700"/>
    </source>
</evidence>
<proteinExistence type="predicted"/>
<feature type="region of interest" description="Disordered" evidence="1">
    <location>
        <begin position="491"/>
        <end position="653"/>
    </location>
</feature>
<protein>
    <recommendedName>
        <fullName evidence="5">FecR protein domain-containing protein</fullName>
    </recommendedName>
</protein>
<feature type="compositionally biased region" description="Basic and acidic residues" evidence="1">
    <location>
        <begin position="641"/>
        <end position="653"/>
    </location>
</feature>
<reference evidence="4" key="1">
    <citation type="submission" date="2015-06" db="EMBL/GenBank/DDBJ databases">
        <authorList>
            <person name="Lim Y.L."/>
            <person name="Ee R."/>
            <person name="Yong D."/>
            <person name="How K.Y."/>
            <person name="Yin W.F."/>
            <person name="Chan K.G."/>
        </authorList>
    </citation>
    <scope>NUCLEOTIDE SEQUENCE [LARGE SCALE GENOMIC DNA]</scope>
    <source>
        <strain evidence="4">DSM 25325</strain>
    </source>
</reference>
<feature type="compositionally biased region" description="Low complexity" evidence="1">
    <location>
        <begin position="551"/>
        <end position="568"/>
    </location>
</feature>
<evidence type="ECO:0000256" key="2">
    <source>
        <dbReference type="SAM" id="SignalP"/>
    </source>
</evidence>
<organism evidence="3 4">
    <name type="scientific">Pandoraea thiooxydans</name>
    <dbReference type="NCBI Taxonomy" id="445709"/>
    <lineage>
        <taxon>Bacteria</taxon>
        <taxon>Pseudomonadati</taxon>
        <taxon>Pseudomonadota</taxon>
        <taxon>Betaproteobacteria</taxon>
        <taxon>Burkholderiales</taxon>
        <taxon>Burkholderiaceae</taxon>
        <taxon>Pandoraea</taxon>
    </lineage>
</organism>
<dbReference type="EMBL" id="CP011568">
    <property type="protein sequence ID" value="AKJ70048.1"/>
    <property type="molecule type" value="Genomic_DNA"/>
</dbReference>
<gene>
    <name evidence="3" type="ORF">ABW99_19390</name>
</gene>
<dbReference type="STRING" id="445709.ABW99_19390"/>
<keyword evidence="2" id="KW-0732">Signal</keyword>
<evidence type="ECO:0000256" key="1">
    <source>
        <dbReference type="SAM" id="MobiDB-lite"/>
    </source>
</evidence>
<dbReference type="RefSeq" id="WP_047215956.1">
    <property type="nucleotide sequence ID" value="NZ_CP011568.3"/>
</dbReference>